<keyword evidence="4" id="KW-0677">Repeat</keyword>
<dbReference type="PANTHER" id="PTHR11129:SF3">
    <property type="entry name" value="PROTEIN PRENYLTRANSFERASE ALPHA SUBUNIT REPEAT-CONTAINING PROTEIN 1"/>
    <property type="match status" value="1"/>
</dbReference>
<gene>
    <name evidence="5" type="ORF">TRAPUB_7582</name>
</gene>
<evidence type="ECO:0000256" key="1">
    <source>
        <dbReference type="ARBA" id="ARBA00006734"/>
    </source>
</evidence>
<keyword evidence="6" id="KW-1185">Reference proteome</keyword>
<dbReference type="Pfam" id="PF01239">
    <property type="entry name" value="PPTA"/>
    <property type="match status" value="1"/>
</dbReference>
<organism evidence="5 6">
    <name type="scientific">Trametes pubescens</name>
    <name type="common">White-rot fungus</name>
    <dbReference type="NCBI Taxonomy" id="154538"/>
    <lineage>
        <taxon>Eukaryota</taxon>
        <taxon>Fungi</taxon>
        <taxon>Dikarya</taxon>
        <taxon>Basidiomycota</taxon>
        <taxon>Agaricomycotina</taxon>
        <taxon>Agaricomycetes</taxon>
        <taxon>Polyporales</taxon>
        <taxon>Polyporaceae</taxon>
        <taxon>Trametes</taxon>
    </lineage>
</organism>
<evidence type="ECO:0000256" key="3">
    <source>
        <dbReference type="ARBA" id="ARBA00022679"/>
    </source>
</evidence>
<keyword evidence="2" id="KW-0637">Prenyltransferase</keyword>
<name>A0A1M2V2Y5_TRAPU</name>
<dbReference type="SUPFAM" id="SSF48439">
    <property type="entry name" value="Protein prenylyltransferase"/>
    <property type="match status" value="1"/>
</dbReference>
<dbReference type="Gene3D" id="1.25.40.120">
    <property type="entry name" value="Protein prenylyltransferase"/>
    <property type="match status" value="1"/>
</dbReference>
<sequence>MSALSRKLGQLLAKSPVSIELLPGDGSEWLAEDMPEESNPHAPFLLMEGNLGVPRKLAYKAYLESVPAFRRSRTVLHAYLRVTPATGPSLDLVSAEDVADILDSSSVLLLVNPAHQSALNARKGLLTLGALDATRELRFASSLLTLHEGAKQSVLWHHRRWLLRRIYSLVSSSCGETPSRSSDIPGSLAGDGEDSLCGLGLDSDVLSTEFAIVQRACEIYPRNYHAWAHRYLCAEALATALRGDTGPGLMDAWQQERDRIRQWIERHVSDYSAMQYACHLEDLDRGLAASGEPITAVPAGHTQEKIPEERESVVEHAWTLVQAYPSHKSLWLYLRGALRPQFSPAALRLGSATSDRVRDGARALAERFLSDGSADHGGSVSPGEHALVRRHAARFLAWLSWQEGKLKLHGREGAVREIMAGGGEPRQGDAPYSFVSSV</sequence>
<dbReference type="PANTHER" id="PTHR11129">
    <property type="entry name" value="PROTEIN FARNESYLTRANSFERASE ALPHA SUBUNIT/RAB GERANYLGERANYL TRANSFERASE ALPHA SUBUNIT"/>
    <property type="match status" value="1"/>
</dbReference>
<dbReference type="PROSITE" id="PS51147">
    <property type="entry name" value="PFTA"/>
    <property type="match status" value="1"/>
</dbReference>
<evidence type="ECO:0000313" key="6">
    <source>
        <dbReference type="Proteomes" id="UP000184267"/>
    </source>
</evidence>
<protein>
    <submittedName>
        <fullName evidence="5">Protein prenyltransferase alpha subunit repeat-containing protein 1</fullName>
    </submittedName>
</protein>
<comment type="caution">
    <text evidence="5">The sequence shown here is derived from an EMBL/GenBank/DDBJ whole genome shotgun (WGS) entry which is preliminary data.</text>
</comment>
<dbReference type="GO" id="GO:0008318">
    <property type="term" value="F:protein prenyltransferase activity"/>
    <property type="evidence" value="ECO:0007669"/>
    <property type="project" value="InterPro"/>
</dbReference>
<evidence type="ECO:0000313" key="5">
    <source>
        <dbReference type="EMBL" id="OJT01938.1"/>
    </source>
</evidence>
<dbReference type="EMBL" id="MNAD01001710">
    <property type="protein sequence ID" value="OJT01938.1"/>
    <property type="molecule type" value="Genomic_DNA"/>
</dbReference>
<comment type="similarity">
    <text evidence="1">Belongs to the protein prenyltransferase subunit alpha family.</text>
</comment>
<dbReference type="InterPro" id="IPR002088">
    <property type="entry name" value="Prenyl_trans_a"/>
</dbReference>
<reference evidence="5 6" key="1">
    <citation type="submission" date="2016-10" db="EMBL/GenBank/DDBJ databases">
        <title>Genome sequence of the basidiomycete white-rot fungus Trametes pubescens.</title>
        <authorList>
            <person name="Makela M.R."/>
            <person name="Granchi Z."/>
            <person name="Peng M."/>
            <person name="De Vries R.P."/>
            <person name="Grigoriev I."/>
            <person name="Riley R."/>
            <person name="Hilden K."/>
        </authorList>
    </citation>
    <scope>NUCLEOTIDE SEQUENCE [LARGE SCALE GENOMIC DNA]</scope>
    <source>
        <strain evidence="5 6">FBCC735</strain>
    </source>
</reference>
<proteinExistence type="inferred from homology"/>
<evidence type="ECO:0000256" key="4">
    <source>
        <dbReference type="ARBA" id="ARBA00022737"/>
    </source>
</evidence>
<evidence type="ECO:0000256" key="2">
    <source>
        <dbReference type="ARBA" id="ARBA00022602"/>
    </source>
</evidence>
<accession>A0A1M2V2Y5</accession>
<dbReference type="Proteomes" id="UP000184267">
    <property type="component" value="Unassembled WGS sequence"/>
</dbReference>
<dbReference type="OMA" id="ETYPRNY"/>
<dbReference type="OrthoDB" id="1924260at2759"/>
<dbReference type="GO" id="GO:0005737">
    <property type="term" value="C:cytoplasm"/>
    <property type="evidence" value="ECO:0007669"/>
    <property type="project" value="TreeGrafter"/>
</dbReference>
<keyword evidence="3 5" id="KW-0808">Transferase</keyword>
<dbReference type="AlphaFoldDB" id="A0A1M2V2Y5"/>